<keyword evidence="1" id="KW-0472">Membrane</keyword>
<sequence>MWSGYMKEAQEYDTTMTDTWKGDATGVLVFTGLFSATVAAFIIQSYKKLSPDPGDQTNFLLGQISQQLSGLANGTYVPPQSPPHFSPTRSIVCINIMWLLSLVLNISSALSATLMQQWARRYIQLPNIPSEPSRVARVRSFLFLGVRKYRVDRAVEMTPTLLHLSVFSFFVGLVIFLFTISNTVATFLSI</sequence>
<reference evidence="3" key="1">
    <citation type="journal article" date="2022" name="New Phytol.">
        <title>Evolutionary transition to the ectomycorrhizal habit in the genomes of a hyperdiverse lineage of mushroom-forming fungi.</title>
        <authorList>
            <person name="Looney B."/>
            <person name="Miyauchi S."/>
            <person name="Morin E."/>
            <person name="Drula E."/>
            <person name="Courty P.E."/>
            <person name="Kohler A."/>
            <person name="Kuo A."/>
            <person name="LaButti K."/>
            <person name="Pangilinan J."/>
            <person name="Lipzen A."/>
            <person name="Riley R."/>
            <person name="Andreopoulos W."/>
            <person name="He G."/>
            <person name="Johnson J."/>
            <person name="Nolan M."/>
            <person name="Tritt A."/>
            <person name="Barry K.W."/>
            <person name="Grigoriev I.V."/>
            <person name="Nagy L.G."/>
            <person name="Hibbett D."/>
            <person name="Henrissat B."/>
            <person name="Matheny P.B."/>
            <person name="Labbe J."/>
            <person name="Martin F.M."/>
        </authorList>
    </citation>
    <scope>NUCLEOTIDE SEQUENCE</scope>
    <source>
        <strain evidence="3">BPL690</strain>
    </source>
</reference>
<keyword evidence="1" id="KW-0812">Transmembrane</keyword>
<gene>
    <name evidence="3" type="ORF">B0F90DRAFT_1632266</name>
</gene>
<accession>A0AAD4QMI2</accession>
<feature type="transmembrane region" description="Helical" evidence="1">
    <location>
        <begin position="166"/>
        <end position="188"/>
    </location>
</feature>
<protein>
    <recommendedName>
        <fullName evidence="2">DUF6535 domain-containing protein</fullName>
    </recommendedName>
</protein>
<feature type="transmembrane region" description="Helical" evidence="1">
    <location>
        <begin position="24"/>
        <end position="43"/>
    </location>
</feature>
<evidence type="ECO:0000313" key="4">
    <source>
        <dbReference type="Proteomes" id="UP001203297"/>
    </source>
</evidence>
<dbReference type="EMBL" id="WTXG01000027">
    <property type="protein sequence ID" value="KAI0298646.1"/>
    <property type="molecule type" value="Genomic_DNA"/>
</dbReference>
<dbReference type="AlphaFoldDB" id="A0AAD4QMI2"/>
<evidence type="ECO:0000313" key="3">
    <source>
        <dbReference type="EMBL" id="KAI0298646.1"/>
    </source>
</evidence>
<comment type="caution">
    <text evidence="3">The sequence shown here is derived from an EMBL/GenBank/DDBJ whole genome shotgun (WGS) entry which is preliminary data.</text>
</comment>
<dbReference type="InterPro" id="IPR045338">
    <property type="entry name" value="DUF6535"/>
</dbReference>
<keyword evidence="4" id="KW-1185">Reference proteome</keyword>
<organism evidence="3 4">
    <name type="scientific">Multifurca ochricompacta</name>
    <dbReference type="NCBI Taxonomy" id="376703"/>
    <lineage>
        <taxon>Eukaryota</taxon>
        <taxon>Fungi</taxon>
        <taxon>Dikarya</taxon>
        <taxon>Basidiomycota</taxon>
        <taxon>Agaricomycotina</taxon>
        <taxon>Agaricomycetes</taxon>
        <taxon>Russulales</taxon>
        <taxon>Russulaceae</taxon>
        <taxon>Multifurca</taxon>
    </lineage>
</organism>
<name>A0AAD4QMI2_9AGAM</name>
<proteinExistence type="predicted"/>
<feature type="domain" description="DUF6535" evidence="2">
    <location>
        <begin position="2"/>
        <end position="179"/>
    </location>
</feature>
<evidence type="ECO:0000259" key="2">
    <source>
        <dbReference type="Pfam" id="PF20153"/>
    </source>
</evidence>
<dbReference type="Pfam" id="PF20153">
    <property type="entry name" value="DUF6535"/>
    <property type="match status" value="1"/>
</dbReference>
<feature type="transmembrane region" description="Helical" evidence="1">
    <location>
        <begin position="91"/>
        <end position="112"/>
    </location>
</feature>
<keyword evidence="1" id="KW-1133">Transmembrane helix</keyword>
<evidence type="ECO:0000256" key="1">
    <source>
        <dbReference type="SAM" id="Phobius"/>
    </source>
</evidence>
<dbReference type="Proteomes" id="UP001203297">
    <property type="component" value="Unassembled WGS sequence"/>
</dbReference>
<feature type="non-terminal residue" evidence="3">
    <location>
        <position position="190"/>
    </location>
</feature>